<comment type="subcellular location">
    <subcellularLocation>
        <location evidence="1 8">Cell outer membrane</location>
        <topology evidence="1 8">Multi-pass membrane protein</topology>
    </subcellularLocation>
</comment>
<reference evidence="12 13" key="1">
    <citation type="submission" date="2020-01" db="EMBL/GenBank/DDBJ databases">
        <title>Complete genome sequence of Chitinophaga sp. H33E-04 isolated from quinoa roots.</title>
        <authorList>
            <person name="Weon H.-Y."/>
            <person name="Lee S.A."/>
        </authorList>
    </citation>
    <scope>NUCLEOTIDE SEQUENCE [LARGE SCALE GENOMIC DNA]</scope>
    <source>
        <strain evidence="12 13">H33E-04</strain>
    </source>
</reference>
<feature type="domain" description="Outer membrane protein beta-barrel" evidence="11">
    <location>
        <begin position="407"/>
        <end position="842"/>
    </location>
</feature>
<evidence type="ECO:0000256" key="9">
    <source>
        <dbReference type="SAM" id="SignalP"/>
    </source>
</evidence>
<dbReference type="InterPro" id="IPR012910">
    <property type="entry name" value="Plug_dom"/>
</dbReference>
<dbReference type="Proteomes" id="UP000476411">
    <property type="component" value="Chromosome"/>
</dbReference>
<evidence type="ECO:0000256" key="3">
    <source>
        <dbReference type="ARBA" id="ARBA00022452"/>
    </source>
</evidence>
<dbReference type="Gene3D" id="2.40.170.20">
    <property type="entry name" value="TonB-dependent receptor, beta-barrel domain"/>
    <property type="match status" value="1"/>
</dbReference>
<dbReference type="GO" id="GO:0015344">
    <property type="term" value="F:siderophore uptake transmembrane transporter activity"/>
    <property type="evidence" value="ECO:0007669"/>
    <property type="project" value="TreeGrafter"/>
</dbReference>
<dbReference type="GO" id="GO:0044718">
    <property type="term" value="P:siderophore transmembrane transport"/>
    <property type="evidence" value="ECO:0007669"/>
    <property type="project" value="TreeGrafter"/>
</dbReference>
<dbReference type="PROSITE" id="PS52016">
    <property type="entry name" value="TONB_DEPENDENT_REC_3"/>
    <property type="match status" value="1"/>
</dbReference>
<keyword evidence="7 8" id="KW-0998">Cell outer membrane</keyword>
<dbReference type="InterPro" id="IPR036942">
    <property type="entry name" value="Beta-barrel_TonB_sf"/>
</dbReference>
<evidence type="ECO:0000256" key="2">
    <source>
        <dbReference type="ARBA" id="ARBA00022448"/>
    </source>
</evidence>
<name>A0A6B9ZBU6_9BACT</name>
<dbReference type="Gene3D" id="2.170.130.10">
    <property type="entry name" value="TonB-dependent receptor, plug domain"/>
    <property type="match status" value="1"/>
</dbReference>
<dbReference type="InterPro" id="IPR041700">
    <property type="entry name" value="OMP_b-brl_3"/>
</dbReference>
<dbReference type="EMBL" id="CP048113">
    <property type="protein sequence ID" value="QHS59637.1"/>
    <property type="molecule type" value="Genomic_DNA"/>
</dbReference>
<dbReference type="SUPFAM" id="SSF49464">
    <property type="entry name" value="Carboxypeptidase regulatory domain-like"/>
    <property type="match status" value="1"/>
</dbReference>
<dbReference type="PROSITE" id="PS51257">
    <property type="entry name" value="PROKAR_LIPOPROTEIN"/>
    <property type="match status" value="1"/>
</dbReference>
<dbReference type="RefSeq" id="WP_162331332.1">
    <property type="nucleotide sequence ID" value="NZ_CP048113.1"/>
</dbReference>
<keyword evidence="13" id="KW-1185">Reference proteome</keyword>
<evidence type="ECO:0000256" key="6">
    <source>
        <dbReference type="ARBA" id="ARBA00023136"/>
    </source>
</evidence>
<dbReference type="SUPFAM" id="SSF56935">
    <property type="entry name" value="Porins"/>
    <property type="match status" value="1"/>
</dbReference>
<dbReference type="AlphaFoldDB" id="A0A6B9ZBU6"/>
<evidence type="ECO:0000259" key="11">
    <source>
        <dbReference type="Pfam" id="PF14905"/>
    </source>
</evidence>
<protein>
    <submittedName>
        <fullName evidence="12">TonB-dependent receptor</fullName>
    </submittedName>
</protein>
<dbReference type="GO" id="GO:0009279">
    <property type="term" value="C:cell outer membrane"/>
    <property type="evidence" value="ECO:0007669"/>
    <property type="project" value="UniProtKB-SubCell"/>
</dbReference>
<keyword evidence="3 8" id="KW-1134">Transmembrane beta strand</keyword>
<accession>A0A6B9ZBU6</accession>
<comment type="similarity">
    <text evidence="8">Belongs to the TonB-dependent receptor family.</text>
</comment>
<keyword evidence="2 8" id="KW-0813">Transport</keyword>
<dbReference type="InterPro" id="IPR008969">
    <property type="entry name" value="CarboxyPept-like_regulatory"/>
</dbReference>
<keyword evidence="5 9" id="KW-0732">Signal</keyword>
<feature type="chain" id="PRO_5025449783" evidence="9">
    <location>
        <begin position="20"/>
        <end position="869"/>
    </location>
</feature>
<dbReference type="PANTHER" id="PTHR30069">
    <property type="entry name" value="TONB-DEPENDENT OUTER MEMBRANE RECEPTOR"/>
    <property type="match status" value="1"/>
</dbReference>
<dbReference type="InterPro" id="IPR039426">
    <property type="entry name" value="TonB-dep_rcpt-like"/>
</dbReference>
<evidence type="ECO:0000259" key="10">
    <source>
        <dbReference type="Pfam" id="PF07715"/>
    </source>
</evidence>
<keyword evidence="4 8" id="KW-0812">Transmembrane</keyword>
<sequence length="869" mass="95609">MQRFFWLFAMLTFSCYVSAQQRPGGPGGAPGGFAGGKPPSIGRLYGKILDNEGKPMPYTSVIVFQNRVDSATNTRKDILIKGVITQNNGEFNLEELPIMGPLILKISATGFKPYAQTVSFMSKKPAPGTMPSFDKDLGNIKLTQDISQLQGVTVTASKPLMKVDMDKKVFNVEQNISSAGGTAQDVMKNVPSVNVDIDGNMTMRNAAPQLLIDGRPTTLTLDQIPADAIESVEVMTAPSAKYDASGGGAGIVNIVLKKNRKTGYNGNLRAGVDKRGGINGGGDFNLRQGKFNVTASGMINQMRDRTTGKTDRLDIADDPNIHTLQQNTSKTNGGFMFGRLGLDYFMTNRTTLSISGIKVHGTFKPSSILDIDSDTMYNGGAMTAFSRRNTAGKREFNGNGLVLGMKHLFPHEGEELTIDANYFGGKNTNRSDYTTDYYNIKGGAVTSNEREKINGDGKMRNITIQSDYVKPLGAKSKLEAGLRANLRHIENNNYNYLFNEASDSYDLTSGNTSNYKNDESIYAAYATFSSSIHSFSYKLGLRGESSRYDGELIRTGEKFSNSYPVSLFPTIFLSQKLKHDQEIQLSGTRRINRPNFFQLIPFADSTDKLNITKGNPGLIPEFTQSLELSYLKTFKGNHTFLGSVYYKHTDNTITSFIDRQTDATTGNTALINTYINASSSYTTGAEITVQNYFTKWWDMSTNINLYNSRINAAANAAAQQDALWSVFGKINSNFKLPKAFDLQLTGTYQSKTNLPINTNTGFGGGPPGMEAQSASQGYIRSFYGIDIALKKSFLKTKALSATLAVSDIFRSRKTSQYSYSDYFIQNYERLRNPQMIKLNIAYRFGKVDASLFKRKSSGAGNQGMMDGMQ</sequence>
<evidence type="ECO:0000256" key="4">
    <source>
        <dbReference type="ARBA" id="ARBA00022692"/>
    </source>
</evidence>
<dbReference type="InterPro" id="IPR037066">
    <property type="entry name" value="Plug_dom_sf"/>
</dbReference>
<evidence type="ECO:0000256" key="8">
    <source>
        <dbReference type="PROSITE-ProRule" id="PRU01360"/>
    </source>
</evidence>
<dbReference type="Pfam" id="PF14905">
    <property type="entry name" value="OMP_b-brl_3"/>
    <property type="match status" value="1"/>
</dbReference>
<evidence type="ECO:0000313" key="13">
    <source>
        <dbReference type="Proteomes" id="UP000476411"/>
    </source>
</evidence>
<keyword evidence="6 8" id="KW-0472">Membrane</keyword>
<feature type="domain" description="TonB-dependent receptor plug" evidence="10">
    <location>
        <begin position="168"/>
        <end position="248"/>
    </location>
</feature>
<evidence type="ECO:0000256" key="1">
    <source>
        <dbReference type="ARBA" id="ARBA00004571"/>
    </source>
</evidence>
<evidence type="ECO:0000256" key="7">
    <source>
        <dbReference type="ARBA" id="ARBA00023237"/>
    </source>
</evidence>
<organism evidence="12 13">
    <name type="scientific">Chitinophaga agri</name>
    <dbReference type="NCBI Taxonomy" id="2703787"/>
    <lineage>
        <taxon>Bacteria</taxon>
        <taxon>Pseudomonadati</taxon>
        <taxon>Bacteroidota</taxon>
        <taxon>Chitinophagia</taxon>
        <taxon>Chitinophagales</taxon>
        <taxon>Chitinophagaceae</taxon>
        <taxon>Chitinophaga</taxon>
    </lineage>
</organism>
<dbReference type="KEGG" id="chih:GWR21_08545"/>
<dbReference type="Pfam" id="PF07715">
    <property type="entry name" value="Plug"/>
    <property type="match status" value="1"/>
</dbReference>
<proteinExistence type="inferred from homology"/>
<keyword evidence="12" id="KW-0675">Receptor</keyword>
<evidence type="ECO:0000313" key="12">
    <source>
        <dbReference type="EMBL" id="QHS59637.1"/>
    </source>
</evidence>
<gene>
    <name evidence="12" type="ORF">GWR21_08545</name>
</gene>
<feature type="signal peptide" evidence="9">
    <location>
        <begin position="1"/>
        <end position="19"/>
    </location>
</feature>
<dbReference type="PANTHER" id="PTHR30069:SF29">
    <property type="entry name" value="HEMOGLOBIN AND HEMOGLOBIN-HAPTOGLOBIN-BINDING PROTEIN 1-RELATED"/>
    <property type="match status" value="1"/>
</dbReference>
<evidence type="ECO:0000256" key="5">
    <source>
        <dbReference type="ARBA" id="ARBA00022729"/>
    </source>
</evidence>